<dbReference type="EMBL" id="CP010525">
    <property type="protein sequence ID" value="AJO22715.1"/>
    <property type="molecule type" value="Genomic_DNA"/>
</dbReference>
<organism evidence="1 2">
    <name type="scientific">Heyndrickxia coagulans</name>
    <name type="common">Weizmannia coagulans</name>
    <dbReference type="NCBI Taxonomy" id="1398"/>
    <lineage>
        <taxon>Bacteria</taxon>
        <taxon>Bacillati</taxon>
        <taxon>Bacillota</taxon>
        <taxon>Bacilli</taxon>
        <taxon>Bacillales</taxon>
        <taxon>Bacillaceae</taxon>
        <taxon>Heyndrickxia</taxon>
    </lineage>
</organism>
<accession>A0AAN0T6W4</accession>
<evidence type="ECO:0000313" key="1">
    <source>
        <dbReference type="EMBL" id="AJO22715.1"/>
    </source>
</evidence>
<evidence type="ECO:0000313" key="2">
    <source>
        <dbReference type="Proteomes" id="UP000032024"/>
    </source>
</evidence>
<name>A0AAN0T6W4_HEYCO</name>
<protein>
    <submittedName>
        <fullName evidence="1">Uncharacterized protein</fullName>
    </submittedName>
</protein>
<keyword evidence="2" id="KW-1185">Reference proteome</keyword>
<gene>
    <name evidence="1" type="ORF">SB48_HM08orf03043</name>
</gene>
<dbReference type="AlphaFoldDB" id="A0AAN0T6W4"/>
<dbReference type="Proteomes" id="UP000032024">
    <property type="component" value="Chromosome"/>
</dbReference>
<proteinExistence type="predicted"/>
<sequence>MFMRNSIQGLKPGRIFFRARRVWRGPVFREHRGKLKTDL</sequence>
<reference evidence="2" key="1">
    <citation type="submission" date="2015-01" db="EMBL/GenBank/DDBJ databases">
        <title>Comparative genome analysis of Bacillus coagulans HM-08, Clostridium butyricum HM-68, Bacillus subtilis HM-66 and Bacillus paralicheniformis BL-09.</title>
        <authorList>
            <person name="Zhang H."/>
        </authorList>
    </citation>
    <scope>NUCLEOTIDE SEQUENCE [LARGE SCALE GENOMIC DNA]</scope>
    <source>
        <strain evidence="2">HM-08</strain>
    </source>
</reference>